<keyword evidence="5 8" id="KW-0067">ATP-binding</keyword>
<sequence>MIKLSRIMIAGTNSGVGKTMVTLGIMSALVKKGMKVQGFKAGPDYIDPSHHNFVTGNTSRNLDTWIMADGVCRELFERSAFNADVSVIEGVMGLYDGSIDSTGQGSSAHLAKVLNTPVILVVNAKGIAQSAGALVKGYKEYDKEVKLSGVILNNVASYSHYECIKKSIEDTCSIPVLGYLEKDKEITIDERHLGLVPFTEGGSSSALYTRLGEMTLKTADIDGLLKIAHSADKLPDYDKSIFLNDESKLDVQIAIAKDEAFCFYYQDDIELFEILGAKINYFSPLKDKCIPDDVDGIFIGGGFPELYAERLMDNKSMRSSILNASRMGKIIYGECGGMMYLLEKLIDSNGKPFEMCGVLKGTSKMENKKQGLGYVIVDVLYDNPICKRGGSFRAHEFHWSKLQNIPKDTVFAYKTKKSNGQQYKFDGMCRKNILTSYTHVHFSSNLELAKNLLLSMSEVSRCKIDASVF</sequence>
<dbReference type="PROSITE" id="PS51274">
    <property type="entry name" value="GATASE_COBBQ"/>
    <property type="match status" value="1"/>
</dbReference>
<evidence type="ECO:0000256" key="7">
    <source>
        <dbReference type="ARBA" id="ARBA00022962"/>
    </source>
</evidence>
<proteinExistence type="inferred from homology"/>
<keyword evidence="4 8" id="KW-0547">Nucleotide-binding</keyword>
<dbReference type="PATRIC" id="fig|1872076.5.peg.271"/>
<dbReference type="AlphaFoldDB" id="A0A1E3XGA1"/>
<protein>
    <recommendedName>
        <fullName evidence="8">Cobyrinate a,c-diamide synthase</fullName>
        <ecNumber evidence="8">6.3.5.11</ecNumber>
    </recommendedName>
    <alternativeName>
        <fullName evidence="8">Cobyrinic acid a,c-diamide synthetase</fullName>
    </alternativeName>
</protein>
<feature type="domain" description="CobB/CobQ-like glutamine amidotransferase" evidence="10">
    <location>
        <begin position="252"/>
        <end position="444"/>
    </location>
</feature>
<dbReference type="SUPFAM" id="SSF52317">
    <property type="entry name" value="Class I glutamine amidotransferase-like"/>
    <property type="match status" value="1"/>
</dbReference>
<comment type="function">
    <text evidence="8">Catalyzes the ATP-dependent amidation of the two carboxylate groups at positions a and c of cobyrinate, using either L-glutamine or ammonia as the nitrogen source.</text>
</comment>
<dbReference type="Gene3D" id="3.40.50.300">
    <property type="entry name" value="P-loop containing nucleotide triphosphate hydrolases"/>
    <property type="match status" value="2"/>
</dbReference>
<dbReference type="NCBIfam" id="NF002204">
    <property type="entry name" value="PRK01077.1"/>
    <property type="match status" value="1"/>
</dbReference>
<dbReference type="UniPathway" id="UPA00148">
    <property type="reaction ID" value="UER00231"/>
</dbReference>
<keyword evidence="3 8" id="KW-0436">Ligase</keyword>
<evidence type="ECO:0000259" key="9">
    <source>
        <dbReference type="Pfam" id="PF01656"/>
    </source>
</evidence>
<evidence type="ECO:0000259" key="10">
    <source>
        <dbReference type="Pfam" id="PF07685"/>
    </source>
</evidence>
<evidence type="ECO:0000256" key="3">
    <source>
        <dbReference type="ARBA" id="ARBA00022598"/>
    </source>
</evidence>
<comment type="catalytic activity">
    <reaction evidence="8">
        <text>cob(II)yrinate + 2 L-glutamine + 2 ATP + 2 H2O = cob(II)yrinate a,c diamide + 2 L-glutamate + 2 ADP + 2 phosphate + 2 H(+)</text>
        <dbReference type="Rhea" id="RHEA:26289"/>
        <dbReference type="ChEBI" id="CHEBI:15377"/>
        <dbReference type="ChEBI" id="CHEBI:15378"/>
        <dbReference type="ChEBI" id="CHEBI:29985"/>
        <dbReference type="ChEBI" id="CHEBI:30616"/>
        <dbReference type="ChEBI" id="CHEBI:43474"/>
        <dbReference type="ChEBI" id="CHEBI:58359"/>
        <dbReference type="ChEBI" id="CHEBI:58537"/>
        <dbReference type="ChEBI" id="CHEBI:58894"/>
        <dbReference type="ChEBI" id="CHEBI:456216"/>
        <dbReference type="EC" id="6.3.5.11"/>
    </reaction>
</comment>
<evidence type="ECO:0000256" key="8">
    <source>
        <dbReference type="HAMAP-Rule" id="MF_00027"/>
    </source>
</evidence>
<dbReference type="InterPro" id="IPR029062">
    <property type="entry name" value="Class_I_gatase-like"/>
</dbReference>
<comment type="pathway">
    <text evidence="8">Cofactor biosynthesis; adenosylcobalamin biosynthesis; cob(II)yrinate a,c-diamide from sirohydrochlorin (anaerobic route): step 10/10.</text>
</comment>
<comment type="caution">
    <text evidence="11">The sequence shown here is derived from an EMBL/GenBank/DDBJ whole genome shotgun (WGS) entry which is preliminary data.</text>
</comment>
<feature type="domain" description="CobQ/CobB/MinD/ParA nucleotide binding" evidence="9">
    <location>
        <begin position="7"/>
        <end position="192"/>
    </location>
</feature>
<dbReference type="CDD" id="cd03130">
    <property type="entry name" value="GATase1_CobB"/>
    <property type="match status" value="1"/>
</dbReference>
<evidence type="ECO:0000256" key="6">
    <source>
        <dbReference type="ARBA" id="ARBA00022842"/>
    </source>
</evidence>
<evidence type="ECO:0000313" key="12">
    <source>
        <dbReference type="Proteomes" id="UP000094056"/>
    </source>
</evidence>
<dbReference type="GO" id="GO:0009236">
    <property type="term" value="P:cobalamin biosynthetic process"/>
    <property type="evidence" value="ECO:0007669"/>
    <property type="project" value="UniProtKB-UniRule"/>
</dbReference>
<comment type="similarity">
    <text evidence="8">Belongs to the CobB/CbiA family.</text>
</comment>
<evidence type="ECO:0000313" key="11">
    <source>
        <dbReference type="EMBL" id="ODS34663.1"/>
    </source>
</evidence>
<feature type="active site" description="Nucleophile" evidence="8">
    <location>
        <position position="335"/>
    </location>
</feature>
<dbReference type="InterPro" id="IPR004484">
    <property type="entry name" value="CbiA/CobB_synth"/>
</dbReference>
<dbReference type="Proteomes" id="UP000094056">
    <property type="component" value="Unassembled WGS sequence"/>
</dbReference>
<keyword evidence="7 8" id="KW-0315">Glutamine amidotransferase</keyword>
<keyword evidence="2 8" id="KW-0169">Cobalamin biosynthesis</keyword>
<comment type="domain">
    <text evidence="8">Comprises of two domains. The C-terminal domain contains the binding site for glutamine and catalyzes the hydrolysis of this substrate to glutamate and ammonia. The N-terminal domain is anticipated to bind ATP and cobyrinate and catalyzes the ultimate synthesis of the diamide product. The ammonia produced via the glutaminase domain is probably translocated to the adjacent domain via a molecular tunnel, where it reacts with an activated intermediate.</text>
</comment>
<evidence type="ECO:0000256" key="5">
    <source>
        <dbReference type="ARBA" id="ARBA00022840"/>
    </source>
</evidence>
<dbReference type="EMBL" id="MAYW01000003">
    <property type="protein sequence ID" value="ODS34663.1"/>
    <property type="molecule type" value="Genomic_DNA"/>
</dbReference>
<evidence type="ECO:0000256" key="1">
    <source>
        <dbReference type="ARBA" id="ARBA00001946"/>
    </source>
</evidence>
<dbReference type="SUPFAM" id="SSF52540">
    <property type="entry name" value="P-loop containing nucleoside triphosphate hydrolases"/>
    <property type="match status" value="1"/>
</dbReference>
<dbReference type="InterPro" id="IPR011698">
    <property type="entry name" value="GATase_3"/>
</dbReference>
<dbReference type="InterPro" id="IPR002586">
    <property type="entry name" value="CobQ/CobB/MinD/ParA_Nub-bd_dom"/>
</dbReference>
<reference evidence="11 12" key="1">
    <citation type="submission" date="2016-07" db="EMBL/GenBank/DDBJ databases">
        <title>Draft genome of Scalindua rubra, obtained from a brine-seawater interface in the Red Sea, sheds light on salt adaptation in anammox bacteria.</title>
        <authorList>
            <person name="Speth D.R."/>
            <person name="Lagkouvardos I."/>
            <person name="Wang Y."/>
            <person name="Qian P.-Y."/>
            <person name="Dutilh B.E."/>
            <person name="Jetten M.S."/>
        </authorList>
    </citation>
    <scope>NUCLEOTIDE SEQUENCE [LARGE SCALE GENOMIC DNA]</scope>
    <source>
        <strain evidence="11">BSI-1</strain>
    </source>
</reference>
<comment type="cofactor">
    <cofactor evidence="1 8">
        <name>Mg(2+)</name>
        <dbReference type="ChEBI" id="CHEBI:18420"/>
    </cofactor>
</comment>
<dbReference type="EC" id="6.3.5.11" evidence="8"/>
<dbReference type="PANTHER" id="PTHR43873:SF1">
    <property type="entry name" value="COBYRINATE A,C-DIAMIDE SYNTHASE"/>
    <property type="match status" value="1"/>
</dbReference>
<evidence type="ECO:0000256" key="4">
    <source>
        <dbReference type="ARBA" id="ARBA00022741"/>
    </source>
</evidence>
<gene>
    <name evidence="8" type="primary">cbiA</name>
    <name evidence="11" type="ORF">SCARUB_00243</name>
</gene>
<dbReference type="Pfam" id="PF01656">
    <property type="entry name" value="CbiA"/>
    <property type="match status" value="1"/>
</dbReference>
<dbReference type="GO" id="GO:0042242">
    <property type="term" value="F:cobyrinic acid a,c-diamide synthase activity"/>
    <property type="evidence" value="ECO:0007669"/>
    <property type="project" value="UniProtKB-UniRule"/>
</dbReference>
<keyword evidence="6 8" id="KW-0460">Magnesium</keyword>
<dbReference type="HAMAP" id="MF_00027">
    <property type="entry name" value="CobB_CbiA"/>
    <property type="match status" value="1"/>
</dbReference>
<dbReference type="CDD" id="cd05388">
    <property type="entry name" value="CobB_N"/>
    <property type="match status" value="1"/>
</dbReference>
<organism evidence="11 12">
    <name type="scientific">Candidatus Scalindua rubra</name>
    <dbReference type="NCBI Taxonomy" id="1872076"/>
    <lineage>
        <taxon>Bacteria</taxon>
        <taxon>Pseudomonadati</taxon>
        <taxon>Planctomycetota</taxon>
        <taxon>Candidatus Brocadiia</taxon>
        <taxon>Candidatus Brocadiales</taxon>
        <taxon>Candidatus Scalinduaceae</taxon>
        <taxon>Candidatus Scalindua</taxon>
    </lineage>
</organism>
<name>A0A1E3XGA1_9BACT</name>
<dbReference type="PANTHER" id="PTHR43873">
    <property type="entry name" value="COBYRINATE A,C-DIAMIDE SYNTHASE"/>
    <property type="match status" value="1"/>
</dbReference>
<accession>A0A1E3XGA1</accession>
<dbReference type="InterPro" id="IPR027417">
    <property type="entry name" value="P-loop_NTPase"/>
</dbReference>
<dbReference type="Gene3D" id="3.40.50.880">
    <property type="match status" value="1"/>
</dbReference>
<dbReference type="Pfam" id="PF07685">
    <property type="entry name" value="GATase_3"/>
    <property type="match status" value="1"/>
</dbReference>
<dbReference type="NCBIfam" id="TIGR00379">
    <property type="entry name" value="cobB"/>
    <property type="match status" value="1"/>
</dbReference>
<evidence type="ECO:0000256" key="2">
    <source>
        <dbReference type="ARBA" id="ARBA00022573"/>
    </source>
</evidence>
<comment type="miscellaneous">
    <text evidence="8">The a and c carboxylates of cobyrinate are activated for nucleophilic attack via formation of a phosphorylated intermediate by ATP. CbiA catalyzes first the amidation of the c-carboxylate, and then that of the a-carboxylate.</text>
</comment>
<feature type="site" description="Increases nucleophilicity of active site Cys" evidence="8">
    <location>
        <position position="439"/>
    </location>
</feature>
<dbReference type="GO" id="GO:0005524">
    <property type="term" value="F:ATP binding"/>
    <property type="evidence" value="ECO:0007669"/>
    <property type="project" value="UniProtKB-UniRule"/>
</dbReference>